<feature type="domain" description="Threonine/Serine exporter ThrE" evidence="9">
    <location>
        <begin position="7"/>
        <end position="132"/>
    </location>
</feature>
<accession>A0ABV0F340</accession>
<keyword evidence="4 8" id="KW-0812">Transmembrane</keyword>
<dbReference type="InterPro" id="IPR050539">
    <property type="entry name" value="ThrE_Dicarb/AminoAcid_Exp"/>
</dbReference>
<evidence type="ECO:0000256" key="2">
    <source>
        <dbReference type="ARBA" id="ARBA00022475"/>
    </source>
</evidence>
<evidence type="ECO:0000256" key="1">
    <source>
        <dbReference type="ARBA" id="ARBA00004651"/>
    </source>
</evidence>
<dbReference type="PANTHER" id="PTHR34390:SF1">
    <property type="entry name" value="SUCCINATE TRANSPORTER SUBUNIT YJJB-RELATED"/>
    <property type="match status" value="1"/>
</dbReference>
<keyword evidence="3" id="KW-0997">Cell inner membrane</keyword>
<proteinExistence type="inferred from homology"/>
<dbReference type="Proteomes" id="UP001429357">
    <property type="component" value="Unassembled WGS sequence"/>
</dbReference>
<keyword evidence="6 8" id="KW-0472">Membrane</keyword>
<gene>
    <name evidence="10" type="ORF">BAU18_002091</name>
</gene>
<protein>
    <recommendedName>
        <fullName evidence="9">Threonine/Serine exporter ThrE domain-containing protein</fullName>
    </recommendedName>
</protein>
<evidence type="ECO:0000256" key="8">
    <source>
        <dbReference type="SAM" id="Phobius"/>
    </source>
</evidence>
<feature type="transmembrane region" description="Helical" evidence="8">
    <location>
        <begin position="115"/>
        <end position="139"/>
    </location>
</feature>
<evidence type="ECO:0000256" key="4">
    <source>
        <dbReference type="ARBA" id="ARBA00022692"/>
    </source>
</evidence>
<keyword evidence="5 8" id="KW-1133">Transmembrane helix</keyword>
<organism evidence="10 11">
    <name type="scientific">Enterococcus diestrammenae</name>
    <dbReference type="NCBI Taxonomy" id="1155073"/>
    <lineage>
        <taxon>Bacteria</taxon>
        <taxon>Bacillati</taxon>
        <taxon>Bacillota</taxon>
        <taxon>Bacilli</taxon>
        <taxon>Lactobacillales</taxon>
        <taxon>Enterococcaceae</taxon>
        <taxon>Enterococcus</taxon>
    </lineage>
</organism>
<dbReference type="Pfam" id="PF12821">
    <property type="entry name" value="ThrE_2"/>
    <property type="match status" value="1"/>
</dbReference>
<feature type="transmembrane region" description="Helical" evidence="8">
    <location>
        <begin position="29"/>
        <end position="46"/>
    </location>
</feature>
<evidence type="ECO:0000256" key="3">
    <source>
        <dbReference type="ARBA" id="ARBA00022519"/>
    </source>
</evidence>
<evidence type="ECO:0000256" key="6">
    <source>
        <dbReference type="ARBA" id="ARBA00023136"/>
    </source>
</evidence>
<comment type="caution">
    <text evidence="10">The sequence shown here is derived from an EMBL/GenBank/DDBJ whole genome shotgun (WGS) entry which is preliminary data.</text>
</comment>
<reference evidence="10" key="1">
    <citation type="submission" date="2016-06" db="EMBL/GenBank/DDBJ databases">
        <authorList>
            <person name="Van Tyne D."/>
        </authorList>
    </citation>
    <scope>NUCLEOTIDE SEQUENCE</scope>
    <source>
        <strain evidence="10">JM9A</strain>
    </source>
</reference>
<name>A0ABV0F340_9ENTE</name>
<keyword evidence="11" id="KW-1185">Reference proteome</keyword>
<evidence type="ECO:0000256" key="5">
    <source>
        <dbReference type="ARBA" id="ARBA00022989"/>
    </source>
</evidence>
<evidence type="ECO:0000313" key="10">
    <source>
        <dbReference type="EMBL" id="MEO1782480.1"/>
    </source>
</evidence>
<dbReference type="PANTHER" id="PTHR34390">
    <property type="entry name" value="UPF0442 PROTEIN YJJB-RELATED"/>
    <property type="match status" value="1"/>
</dbReference>
<evidence type="ECO:0000259" key="9">
    <source>
        <dbReference type="Pfam" id="PF12821"/>
    </source>
</evidence>
<keyword evidence="2" id="KW-1003">Cell membrane</keyword>
<dbReference type="InterPro" id="IPR024528">
    <property type="entry name" value="ThrE_2"/>
</dbReference>
<feature type="transmembrane region" description="Helical" evidence="8">
    <location>
        <begin position="53"/>
        <end position="71"/>
    </location>
</feature>
<dbReference type="EMBL" id="MAEI02000001">
    <property type="protein sequence ID" value="MEO1782480.1"/>
    <property type="molecule type" value="Genomic_DNA"/>
</dbReference>
<comment type="similarity">
    <text evidence="7">Belongs to the ThrE exporter (TC 2.A.79) family.</text>
</comment>
<evidence type="ECO:0000256" key="7">
    <source>
        <dbReference type="ARBA" id="ARBA00034125"/>
    </source>
</evidence>
<evidence type="ECO:0000313" key="11">
    <source>
        <dbReference type="Proteomes" id="UP001429357"/>
    </source>
</evidence>
<sequence length="157" mass="16945">MMSWLIQLFFGFLSSVAFGVLTNIPRKALVATGITGGLGWIVYWGLREVGTGLGLANFIAAFLIGLLSIFYSRFQKMPVIIFNIPSLVPLVPGGPAYKAVRELVLGDNQVATENVVIVLVTAAAIAGAFMITGACETVIRKWVHWLKRKQSTASTSD</sequence>
<comment type="subcellular location">
    <subcellularLocation>
        <location evidence="1">Cell membrane</location>
        <topology evidence="1">Multi-pass membrane protein</topology>
    </subcellularLocation>
</comment>
<reference evidence="10" key="2">
    <citation type="submission" date="2024-02" db="EMBL/GenBank/DDBJ databases">
        <title>The Genome Sequence of Enterococcus diestrammenae JM9A.</title>
        <authorList>
            <person name="Earl A."/>
            <person name="Manson A."/>
            <person name="Gilmore M."/>
            <person name="Sanders J."/>
            <person name="Shea T."/>
            <person name="Howe W."/>
            <person name="Livny J."/>
            <person name="Cuomo C."/>
            <person name="Neafsey D."/>
            <person name="Birren B."/>
        </authorList>
    </citation>
    <scope>NUCLEOTIDE SEQUENCE</scope>
    <source>
        <strain evidence="10">JM9A</strain>
    </source>
</reference>